<dbReference type="Pfam" id="PF12804">
    <property type="entry name" value="NTP_transf_3"/>
    <property type="match status" value="1"/>
</dbReference>
<keyword evidence="10" id="KW-1185">Reference proteome</keyword>
<proteinExistence type="predicted"/>
<evidence type="ECO:0000313" key="10">
    <source>
        <dbReference type="Proteomes" id="UP001501556"/>
    </source>
</evidence>
<dbReference type="InterPro" id="IPR029044">
    <property type="entry name" value="Nucleotide-diphossugar_trans"/>
</dbReference>
<name>A0ABP7QBF4_9BACT</name>
<evidence type="ECO:0000256" key="2">
    <source>
        <dbReference type="ARBA" id="ARBA00022679"/>
    </source>
</evidence>
<comment type="caution">
    <text evidence="9">The sequence shown here is derived from an EMBL/GenBank/DDBJ whole genome shotgun (WGS) entry which is preliminary data.</text>
</comment>
<evidence type="ECO:0000313" key="9">
    <source>
        <dbReference type="EMBL" id="GAA3979321.1"/>
    </source>
</evidence>
<evidence type="ECO:0000256" key="1">
    <source>
        <dbReference type="ARBA" id="ARBA00022490"/>
    </source>
</evidence>
<accession>A0ABP7QBF4</accession>
<dbReference type="InterPro" id="IPR025877">
    <property type="entry name" value="MobA-like_NTP_Trfase"/>
</dbReference>
<keyword evidence="7" id="KW-0501">Molybdenum cofactor biosynthesis</keyword>
<keyword evidence="5" id="KW-0460">Magnesium</keyword>
<keyword evidence="4" id="KW-0547">Nucleotide-binding</keyword>
<protein>
    <recommendedName>
        <fullName evidence="8">MobA-like NTP transferase domain-containing protein</fullName>
    </recommendedName>
</protein>
<dbReference type="InterPro" id="IPR013482">
    <property type="entry name" value="Molybde_CF_guanTrfase"/>
</dbReference>
<dbReference type="RefSeq" id="WP_345124983.1">
    <property type="nucleotide sequence ID" value="NZ_BAABDI010000017.1"/>
</dbReference>
<sequence length="399" mass="43483">MDSLSNSTVKRTKHAALARPDMGEFGRHELAILGAPCGDIQALVAHLLPLLAPDLRVAYVDADHAAGDASADAQDSLATEPRPAPYVAENGLSAELVDKITYRQLNLTRALDKFSQPELLAHESVVLVNGNHFRARQQVVIVDPRKPLDKKLDRLTDVRLILLTEGQTELPAVLAEHLAAAPLPPVLRLADTAGIAAFIRQWYLLAVPVLRGLVLAGGRSERMQTDKGALHYHALDQRQHTAALLSEFCPDVRVSVRPDQAAGLPAGLTPLPDTFLNLGPLGGLLSAFQADPNAAWLVLACDLPFLTRATLEFLVTHRQAARAATALRSPWNDFPEPLVTIWEPRSYGQLLRFLGLGYSCPRKALINSDIELLDAPVPEELRNVNTPEERAAAEQELVR</sequence>
<evidence type="ECO:0000256" key="5">
    <source>
        <dbReference type="ARBA" id="ARBA00022842"/>
    </source>
</evidence>
<dbReference type="PANTHER" id="PTHR19136">
    <property type="entry name" value="MOLYBDENUM COFACTOR GUANYLYLTRANSFERASE"/>
    <property type="match status" value="1"/>
</dbReference>
<dbReference type="SUPFAM" id="SSF53448">
    <property type="entry name" value="Nucleotide-diphospho-sugar transferases"/>
    <property type="match status" value="1"/>
</dbReference>
<evidence type="ECO:0000256" key="4">
    <source>
        <dbReference type="ARBA" id="ARBA00022741"/>
    </source>
</evidence>
<feature type="domain" description="MobA-like NTP transferase" evidence="8">
    <location>
        <begin position="212"/>
        <end position="355"/>
    </location>
</feature>
<keyword evidence="3" id="KW-0479">Metal-binding</keyword>
<dbReference type="CDD" id="cd02503">
    <property type="entry name" value="MobA"/>
    <property type="match status" value="1"/>
</dbReference>
<organism evidence="9 10">
    <name type="scientific">Hymenobacter antarcticus</name>
    <dbReference type="NCBI Taxonomy" id="486270"/>
    <lineage>
        <taxon>Bacteria</taxon>
        <taxon>Pseudomonadati</taxon>
        <taxon>Bacteroidota</taxon>
        <taxon>Cytophagia</taxon>
        <taxon>Cytophagales</taxon>
        <taxon>Hymenobacteraceae</taxon>
        <taxon>Hymenobacter</taxon>
    </lineage>
</organism>
<dbReference type="PANTHER" id="PTHR19136:SF81">
    <property type="entry name" value="MOLYBDENUM COFACTOR GUANYLYLTRANSFERASE"/>
    <property type="match status" value="1"/>
</dbReference>
<dbReference type="EMBL" id="BAABDI010000017">
    <property type="protein sequence ID" value="GAA3979321.1"/>
    <property type="molecule type" value="Genomic_DNA"/>
</dbReference>
<gene>
    <name evidence="9" type="ORF">GCM10022407_25580</name>
</gene>
<dbReference type="Gene3D" id="3.90.550.10">
    <property type="entry name" value="Spore Coat Polysaccharide Biosynthesis Protein SpsA, Chain A"/>
    <property type="match status" value="1"/>
</dbReference>
<evidence type="ECO:0000256" key="3">
    <source>
        <dbReference type="ARBA" id="ARBA00022723"/>
    </source>
</evidence>
<reference evidence="10" key="1">
    <citation type="journal article" date="2019" name="Int. J. Syst. Evol. Microbiol.">
        <title>The Global Catalogue of Microorganisms (GCM) 10K type strain sequencing project: providing services to taxonomists for standard genome sequencing and annotation.</title>
        <authorList>
            <consortium name="The Broad Institute Genomics Platform"/>
            <consortium name="The Broad Institute Genome Sequencing Center for Infectious Disease"/>
            <person name="Wu L."/>
            <person name="Ma J."/>
        </authorList>
    </citation>
    <scope>NUCLEOTIDE SEQUENCE [LARGE SCALE GENOMIC DNA]</scope>
    <source>
        <strain evidence="10">JCM 17217</strain>
    </source>
</reference>
<dbReference type="Proteomes" id="UP001501556">
    <property type="component" value="Unassembled WGS sequence"/>
</dbReference>
<evidence type="ECO:0000256" key="6">
    <source>
        <dbReference type="ARBA" id="ARBA00023134"/>
    </source>
</evidence>
<evidence type="ECO:0000259" key="8">
    <source>
        <dbReference type="Pfam" id="PF12804"/>
    </source>
</evidence>
<keyword evidence="1" id="KW-0963">Cytoplasm</keyword>
<evidence type="ECO:0000256" key="7">
    <source>
        <dbReference type="ARBA" id="ARBA00023150"/>
    </source>
</evidence>
<keyword evidence="6" id="KW-0342">GTP-binding</keyword>
<keyword evidence="2" id="KW-0808">Transferase</keyword>